<feature type="transmembrane region" description="Helical" evidence="1">
    <location>
        <begin position="453"/>
        <end position="473"/>
    </location>
</feature>
<gene>
    <name evidence="2" type="ordered locus">Bind_3646</name>
</gene>
<keyword evidence="3" id="KW-1185">Reference proteome</keyword>
<feature type="transmembrane region" description="Helical" evidence="1">
    <location>
        <begin position="256"/>
        <end position="276"/>
    </location>
</feature>
<proteinExistence type="predicted"/>
<dbReference type="OrthoDB" id="9342495at2"/>
<feature type="transmembrane region" description="Helical" evidence="1">
    <location>
        <begin position="66"/>
        <end position="90"/>
    </location>
</feature>
<feature type="transmembrane region" description="Helical" evidence="1">
    <location>
        <begin position="110"/>
        <end position="137"/>
    </location>
</feature>
<keyword evidence="1" id="KW-0812">Transmembrane</keyword>
<dbReference type="EMBL" id="CP001016">
    <property type="protein sequence ID" value="ACB97198.1"/>
    <property type="molecule type" value="Genomic_DNA"/>
</dbReference>
<evidence type="ECO:0000313" key="3">
    <source>
        <dbReference type="Proteomes" id="UP000001695"/>
    </source>
</evidence>
<sequence>MGQKTYPDMKVREGWLEKVAIRVTAWSERWFPDAYVFALLALIIVALCALANGTPIEAVAQSFGDGFWGLIPFTMQMAMLVIGGYCVARSPAASWLIEALARFPQSARGTIVFVAIVAITTSLVHWAFSTVFCALLVRTLARREDLRFDYRAASAAAYLGLGAVWALGISSSAAQLQANPASMPEALLKISGVLPFSQTIFLWQSMLMLGAIAVSSILICYFSAPLGERTKTAADMGVDAHGDAIILPPRSRPGEWLEYSPILTLFVFAVGMIWVVNEFAHKGALRGISDLNSYNLMFLLFGMLLNWRPKRFLIVVAKAVPATAGVLIQFPIYSAIAFLISRAKGAGGLTLTDHLTTIFVSVATRETFAPLVGIYSAVLGFFMPSGGGKWLVEAPYVMQAAVNLKAHLGWAVQAYNAGEALPNLINPFWMLPLLGVLGLQARDIVGFTFLQLAVHLPVVVFLLWLLSYTLAYVPPMMP</sequence>
<evidence type="ECO:0000313" key="2">
    <source>
        <dbReference type="EMBL" id="ACB97198.1"/>
    </source>
</evidence>
<dbReference type="RefSeq" id="WP_012386546.1">
    <property type="nucleotide sequence ID" value="NC_010581.1"/>
</dbReference>
<accession>B2IGV2</accession>
<dbReference type="KEGG" id="bid:Bind_3646"/>
<name>B2IGV2_BEII9</name>
<dbReference type="Proteomes" id="UP000001695">
    <property type="component" value="Chromosome"/>
</dbReference>
<keyword evidence="1" id="KW-0472">Membrane</keyword>
<feature type="transmembrane region" description="Helical" evidence="1">
    <location>
        <begin position="291"/>
        <end position="307"/>
    </location>
</feature>
<reference evidence="2 3" key="2">
    <citation type="journal article" date="2010" name="J. Bacteriol.">
        <title>Complete genome sequence of Beijerinckia indica subsp. indica.</title>
        <authorList>
            <person name="Tamas I."/>
            <person name="Dedysh S.N."/>
            <person name="Liesack W."/>
            <person name="Stott M.B."/>
            <person name="Alam M."/>
            <person name="Murrell J.C."/>
            <person name="Dunfield P.F."/>
        </authorList>
    </citation>
    <scope>NUCLEOTIDE SEQUENCE [LARGE SCALE GENOMIC DNA]</scope>
    <source>
        <strain evidence="3">ATCC 9039 / DSM 1715 / NCIMB 8712</strain>
    </source>
</reference>
<dbReference type="PANTHER" id="PTHR41983">
    <property type="entry name" value="SHORT-CHAIN FATTY ACID TRANSPORTER-RELATED"/>
    <property type="match status" value="1"/>
</dbReference>
<dbReference type="eggNOG" id="COG2031">
    <property type="taxonomic scope" value="Bacteria"/>
</dbReference>
<dbReference type="InterPro" id="IPR006160">
    <property type="entry name" value="SCFA_transpt_AtoE"/>
</dbReference>
<feature type="transmembrane region" description="Helical" evidence="1">
    <location>
        <begin position="34"/>
        <end position="54"/>
    </location>
</feature>
<keyword evidence="1" id="KW-1133">Transmembrane helix</keyword>
<dbReference type="PANTHER" id="PTHR41983:SF2">
    <property type="entry name" value="SHORT-CHAIN FATTY ACID TRANSPORTER-RELATED"/>
    <property type="match status" value="1"/>
</dbReference>
<dbReference type="GO" id="GO:0005886">
    <property type="term" value="C:plasma membrane"/>
    <property type="evidence" value="ECO:0007669"/>
    <property type="project" value="TreeGrafter"/>
</dbReference>
<evidence type="ECO:0000256" key="1">
    <source>
        <dbReference type="SAM" id="Phobius"/>
    </source>
</evidence>
<dbReference type="STRING" id="395963.Bind_3646"/>
<feature type="transmembrane region" description="Helical" evidence="1">
    <location>
        <begin position="201"/>
        <end position="222"/>
    </location>
</feature>
<feature type="transmembrane region" description="Helical" evidence="1">
    <location>
        <begin position="158"/>
        <end position="178"/>
    </location>
</feature>
<dbReference type="AlphaFoldDB" id="B2IGV2"/>
<feature type="transmembrane region" description="Helical" evidence="1">
    <location>
        <begin position="319"/>
        <end position="340"/>
    </location>
</feature>
<dbReference type="HOGENOM" id="CLU_037744_0_0_5"/>
<reference evidence="3" key="1">
    <citation type="submission" date="2008-03" db="EMBL/GenBank/DDBJ databases">
        <title>Complete sequence of chromosome of Beijerinckia indica subsp. indica ATCC 9039.</title>
        <authorList>
            <consortium name="US DOE Joint Genome Institute"/>
            <person name="Copeland A."/>
            <person name="Lucas S."/>
            <person name="Lapidus A."/>
            <person name="Glavina del Rio T."/>
            <person name="Dalin E."/>
            <person name="Tice H."/>
            <person name="Bruce D."/>
            <person name="Goodwin L."/>
            <person name="Pitluck S."/>
            <person name="LaButti K."/>
            <person name="Schmutz J."/>
            <person name="Larimer F."/>
            <person name="Land M."/>
            <person name="Hauser L."/>
            <person name="Kyrpides N."/>
            <person name="Mikhailova N."/>
            <person name="Dunfield P.F."/>
            <person name="Dedysh S.N."/>
            <person name="Liesack W."/>
            <person name="Saw J.H."/>
            <person name="Alam M."/>
            <person name="Chen Y."/>
            <person name="Murrell J.C."/>
            <person name="Richardson P."/>
        </authorList>
    </citation>
    <scope>NUCLEOTIDE SEQUENCE [LARGE SCALE GENOMIC DNA]</scope>
    <source>
        <strain evidence="3">ATCC 9039 / DSM 1715 / NCIMB 8712</strain>
    </source>
</reference>
<organism evidence="2 3">
    <name type="scientific">Beijerinckia indica subsp. indica (strain ATCC 9039 / DSM 1715 / NCIMB 8712)</name>
    <dbReference type="NCBI Taxonomy" id="395963"/>
    <lineage>
        <taxon>Bacteria</taxon>
        <taxon>Pseudomonadati</taxon>
        <taxon>Pseudomonadota</taxon>
        <taxon>Alphaproteobacteria</taxon>
        <taxon>Hyphomicrobiales</taxon>
        <taxon>Beijerinckiaceae</taxon>
        <taxon>Beijerinckia</taxon>
    </lineage>
</organism>
<dbReference type="Pfam" id="PF02667">
    <property type="entry name" value="SCFA_trans"/>
    <property type="match status" value="1"/>
</dbReference>
<protein>
    <submittedName>
        <fullName evidence="2">Short chain fatty acid transporter</fullName>
    </submittedName>
</protein>